<proteinExistence type="predicted"/>
<reference evidence="1 2" key="1">
    <citation type="journal article" date="2019" name="Int. J. Syst. Evol. Microbiol.">
        <title>The Global Catalogue of Microorganisms (GCM) 10K type strain sequencing project: providing services to taxonomists for standard genome sequencing and annotation.</title>
        <authorList>
            <consortium name="The Broad Institute Genomics Platform"/>
            <consortium name="The Broad Institute Genome Sequencing Center for Infectious Disease"/>
            <person name="Wu L."/>
            <person name="Ma J."/>
        </authorList>
    </citation>
    <scope>NUCLEOTIDE SEQUENCE [LARGE SCALE GENOMIC DNA]</scope>
    <source>
        <strain evidence="1 2">JCM 16374</strain>
    </source>
</reference>
<organism evidence="1 2">
    <name type="scientific">Streptomyces lunalinharesii</name>
    <dbReference type="NCBI Taxonomy" id="333384"/>
    <lineage>
        <taxon>Bacteria</taxon>
        <taxon>Bacillati</taxon>
        <taxon>Actinomycetota</taxon>
        <taxon>Actinomycetes</taxon>
        <taxon>Kitasatosporales</taxon>
        <taxon>Streptomycetaceae</taxon>
        <taxon>Streptomyces</taxon>
    </lineage>
</organism>
<protein>
    <submittedName>
        <fullName evidence="1">Uncharacterized protein</fullName>
    </submittedName>
</protein>
<accession>A0ABN3SZ02</accession>
<dbReference type="Proteomes" id="UP001500994">
    <property type="component" value="Unassembled WGS sequence"/>
</dbReference>
<name>A0ABN3SZ02_9ACTN</name>
<keyword evidence="2" id="KW-1185">Reference proteome</keyword>
<dbReference type="RefSeq" id="WP_344584044.1">
    <property type="nucleotide sequence ID" value="NZ_BAAARK010000049.1"/>
</dbReference>
<comment type="caution">
    <text evidence="1">The sequence shown here is derived from an EMBL/GenBank/DDBJ whole genome shotgun (WGS) entry which is preliminary data.</text>
</comment>
<evidence type="ECO:0000313" key="1">
    <source>
        <dbReference type="EMBL" id="GAA2689720.1"/>
    </source>
</evidence>
<sequence length="224" mass="24683">MTRTVIMDKVFPHEKLIGSPRSLGGADLVRCTFQGGTLSQDEDPEFGLRVHDLSLRDCRAGGVLHGVQFSDVSVHNLASGRRISPFGCVFRHVTLSGRIPQLMVRDAHSALPTKVQEAFREGAERFYATVDWALDITAAKFSDAEFSGIPGHLVRRDPQTQFLLHRDRAEAADSQSFSPSARSYLAKARTSPYPTIVIVAPTRSKYFKDALKDLESLRAAGIAE</sequence>
<gene>
    <name evidence="1" type="ORF">GCM10009864_74640</name>
</gene>
<dbReference type="EMBL" id="BAAARK010000049">
    <property type="protein sequence ID" value="GAA2689720.1"/>
    <property type="molecule type" value="Genomic_DNA"/>
</dbReference>
<evidence type="ECO:0000313" key="2">
    <source>
        <dbReference type="Proteomes" id="UP001500994"/>
    </source>
</evidence>